<evidence type="ECO:0000256" key="4">
    <source>
        <dbReference type="ARBA" id="ARBA00022679"/>
    </source>
</evidence>
<evidence type="ECO:0000256" key="12">
    <source>
        <dbReference type="RuleBase" id="RU000434"/>
    </source>
</evidence>
<dbReference type="GO" id="GO:0003899">
    <property type="term" value="F:DNA-directed RNA polymerase activity"/>
    <property type="evidence" value="ECO:0007669"/>
    <property type="project" value="UniProtKB-EC"/>
</dbReference>
<evidence type="ECO:0000256" key="1">
    <source>
        <dbReference type="ARBA" id="ARBA00004123"/>
    </source>
</evidence>
<evidence type="ECO:0000256" key="11">
    <source>
        <dbReference type="ARBA" id="ARBA00047768"/>
    </source>
</evidence>
<evidence type="ECO:0000259" key="16">
    <source>
        <dbReference type="Pfam" id="PF04565"/>
    </source>
</evidence>
<dbReference type="InterPro" id="IPR007121">
    <property type="entry name" value="RNA_pol_bsu_CS"/>
</dbReference>
<dbReference type="CDD" id="cd00653">
    <property type="entry name" value="RNA_pol_B_RPB2"/>
    <property type="match status" value="1"/>
</dbReference>
<evidence type="ECO:0000256" key="5">
    <source>
        <dbReference type="ARBA" id="ARBA00022695"/>
    </source>
</evidence>
<keyword evidence="10" id="KW-0539">Nucleus</keyword>
<dbReference type="EMBL" id="CASHTH010001347">
    <property type="protein sequence ID" value="CAI8014208.1"/>
    <property type="molecule type" value="Genomic_DNA"/>
</dbReference>
<dbReference type="GO" id="GO:0003677">
    <property type="term" value="F:DNA binding"/>
    <property type="evidence" value="ECO:0007669"/>
    <property type="project" value="InterPro"/>
</dbReference>
<reference evidence="18" key="1">
    <citation type="submission" date="2023-03" db="EMBL/GenBank/DDBJ databases">
        <authorList>
            <person name="Steffen K."/>
            <person name="Cardenas P."/>
        </authorList>
    </citation>
    <scope>NUCLEOTIDE SEQUENCE</scope>
</reference>
<evidence type="ECO:0000256" key="7">
    <source>
        <dbReference type="ARBA" id="ARBA00022771"/>
    </source>
</evidence>
<keyword evidence="7" id="KW-0863">Zinc-finger</keyword>
<dbReference type="InterPro" id="IPR037033">
    <property type="entry name" value="DNA-dir_RNAP_su2_hyb_sf"/>
</dbReference>
<dbReference type="GO" id="GO:0006351">
    <property type="term" value="P:DNA-templated transcription"/>
    <property type="evidence" value="ECO:0007669"/>
    <property type="project" value="InterPro"/>
</dbReference>
<protein>
    <recommendedName>
        <fullName evidence="13">DNA-directed RNA polymerase subunit beta</fullName>
        <ecNumber evidence="13">2.7.7.6</ecNumber>
    </recommendedName>
</protein>
<comment type="caution">
    <text evidence="18">The sequence shown here is derived from an EMBL/GenBank/DDBJ whole genome shotgun (WGS) entry which is preliminary data.</text>
</comment>
<dbReference type="Proteomes" id="UP001174909">
    <property type="component" value="Unassembled WGS sequence"/>
</dbReference>
<feature type="domain" description="RNA polymerase Rpb2" evidence="15">
    <location>
        <begin position="556"/>
        <end position="656"/>
    </location>
</feature>
<evidence type="ECO:0000259" key="17">
    <source>
        <dbReference type="Pfam" id="PF06883"/>
    </source>
</evidence>
<dbReference type="PANTHER" id="PTHR20856">
    <property type="entry name" value="DNA-DIRECTED RNA POLYMERASE I SUBUNIT 2"/>
    <property type="match status" value="1"/>
</dbReference>
<evidence type="ECO:0000259" key="15">
    <source>
        <dbReference type="Pfam" id="PF04560"/>
    </source>
</evidence>
<dbReference type="Pfam" id="PF04565">
    <property type="entry name" value="RNA_pol_Rpb2_3"/>
    <property type="match status" value="1"/>
</dbReference>
<proteinExistence type="inferred from homology"/>
<dbReference type="SUPFAM" id="SSF64484">
    <property type="entry name" value="beta and beta-prime subunits of DNA dependent RNA-polymerase"/>
    <property type="match status" value="1"/>
</dbReference>
<dbReference type="GO" id="GO:0005634">
    <property type="term" value="C:nucleus"/>
    <property type="evidence" value="ECO:0007669"/>
    <property type="project" value="UniProtKB-SubCell"/>
</dbReference>
<dbReference type="Pfam" id="PF06883">
    <property type="entry name" value="RNA_pol_Rpa2_4"/>
    <property type="match status" value="1"/>
</dbReference>
<dbReference type="Gene3D" id="3.90.1800.10">
    <property type="entry name" value="RNA polymerase alpha subunit dimerisation domain"/>
    <property type="match status" value="1"/>
</dbReference>
<comment type="subcellular location">
    <subcellularLocation>
        <location evidence="1">Nucleus</location>
    </subcellularLocation>
</comment>
<dbReference type="Gene3D" id="2.40.50.150">
    <property type="match status" value="1"/>
</dbReference>
<evidence type="ECO:0000256" key="6">
    <source>
        <dbReference type="ARBA" id="ARBA00022723"/>
    </source>
</evidence>
<dbReference type="Gene3D" id="2.40.270.10">
    <property type="entry name" value="DNA-directed RNA polymerase, subunit 2, domain 6"/>
    <property type="match status" value="1"/>
</dbReference>
<evidence type="ECO:0000256" key="9">
    <source>
        <dbReference type="ARBA" id="ARBA00023163"/>
    </source>
</evidence>
<dbReference type="GO" id="GO:0032549">
    <property type="term" value="F:ribonucleoside binding"/>
    <property type="evidence" value="ECO:0007669"/>
    <property type="project" value="InterPro"/>
</dbReference>
<evidence type="ECO:0000259" key="14">
    <source>
        <dbReference type="Pfam" id="PF00562"/>
    </source>
</evidence>
<keyword evidence="8" id="KW-0862">Zinc</keyword>
<feature type="domain" description="DNA-directed RNA polymerase subunit 2 hybrid-binding" evidence="14">
    <location>
        <begin position="192"/>
        <end position="554"/>
    </location>
</feature>
<comment type="function">
    <text evidence="13">DNA-dependent RNA polymerase catalyzes the transcription of DNA into RNA using the four ribonucleoside triphosphates as substrates.</text>
</comment>
<dbReference type="PROSITE" id="PS01166">
    <property type="entry name" value="RNA_POL_BETA"/>
    <property type="match status" value="1"/>
</dbReference>
<dbReference type="Pfam" id="PF00562">
    <property type="entry name" value="RNA_pol_Rpb2_6"/>
    <property type="match status" value="1"/>
</dbReference>
<organism evidence="18 19">
    <name type="scientific">Geodia barretti</name>
    <name type="common">Barrett's horny sponge</name>
    <dbReference type="NCBI Taxonomy" id="519541"/>
    <lineage>
        <taxon>Eukaryota</taxon>
        <taxon>Metazoa</taxon>
        <taxon>Porifera</taxon>
        <taxon>Demospongiae</taxon>
        <taxon>Heteroscleromorpha</taxon>
        <taxon>Tetractinellida</taxon>
        <taxon>Astrophorina</taxon>
        <taxon>Geodiidae</taxon>
        <taxon>Geodia</taxon>
    </lineage>
</organism>
<dbReference type="FunFam" id="2.40.270.10:FF:000006">
    <property type="entry name" value="DNA-directed RNA polymerase subunit beta"/>
    <property type="match status" value="1"/>
</dbReference>
<dbReference type="Gene3D" id="3.90.1070.20">
    <property type="match status" value="1"/>
</dbReference>
<dbReference type="InterPro" id="IPR007641">
    <property type="entry name" value="RNA_pol_Rpb2_7"/>
</dbReference>
<gene>
    <name evidence="18" type="ORF">GBAR_LOCUS8917</name>
</gene>
<evidence type="ECO:0000256" key="8">
    <source>
        <dbReference type="ARBA" id="ARBA00022833"/>
    </source>
</evidence>
<comment type="similarity">
    <text evidence="2 12">Belongs to the RNA polymerase beta chain family.</text>
</comment>
<evidence type="ECO:0000256" key="10">
    <source>
        <dbReference type="ARBA" id="ARBA00023242"/>
    </source>
</evidence>
<dbReference type="InterPro" id="IPR007645">
    <property type="entry name" value="RNA_pol_Rpb2_3"/>
</dbReference>
<dbReference type="Pfam" id="PF04560">
    <property type="entry name" value="RNA_pol_Rpb2_7"/>
    <property type="match status" value="1"/>
</dbReference>
<dbReference type="EC" id="2.7.7.6" evidence="13"/>
<evidence type="ECO:0000313" key="19">
    <source>
        <dbReference type="Proteomes" id="UP001174909"/>
    </source>
</evidence>
<dbReference type="InterPro" id="IPR015712">
    <property type="entry name" value="DNA-dir_RNA_pol_su2"/>
</dbReference>
<dbReference type="InterPro" id="IPR007120">
    <property type="entry name" value="DNA-dir_RNAP_su2_dom"/>
</dbReference>
<evidence type="ECO:0000256" key="3">
    <source>
        <dbReference type="ARBA" id="ARBA00022478"/>
    </source>
</evidence>
<dbReference type="AlphaFoldDB" id="A0AA35RNY9"/>
<keyword evidence="9 13" id="KW-0804">Transcription</keyword>
<dbReference type="FunFam" id="2.40.270.10:FF:000011">
    <property type="entry name" value="DNA-directed RNA polymerase subunit beta"/>
    <property type="match status" value="1"/>
</dbReference>
<keyword evidence="4 13" id="KW-0808">Transferase</keyword>
<dbReference type="FunFam" id="3.90.1800.10:FF:000004">
    <property type="entry name" value="DNA-directed RNA polymerase subunit beta"/>
    <property type="match status" value="1"/>
</dbReference>
<feature type="domain" description="DNA-directed RNA polymerase I subunit RPA2" evidence="17">
    <location>
        <begin position="86"/>
        <end position="143"/>
    </location>
</feature>
<dbReference type="InterPro" id="IPR014724">
    <property type="entry name" value="RNA_pol_RPB2_OB-fold"/>
</dbReference>
<dbReference type="GO" id="GO:0008270">
    <property type="term" value="F:zinc ion binding"/>
    <property type="evidence" value="ECO:0007669"/>
    <property type="project" value="UniProtKB-KW"/>
</dbReference>
<dbReference type="InterPro" id="IPR009674">
    <property type="entry name" value="Rpa2_dom_4"/>
</dbReference>
<keyword evidence="5 13" id="KW-0548">Nucleotidyltransferase</keyword>
<evidence type="ECO:0000256" key="13">
    <source>
        <dbReference type="RuleBase" id="RU363031"/>
    </source>
</evidence>
<sequence length="658" mass="72337">MRTTSVRKLLPEAWGFLCPVHTPDGTPCGLLNHLAAACRVVTSTPPTVHLPKLLVSLGMTPLGAPTVAVGDTGSSSVSVLLDGRVVGEVSQAQAAEIAIKLRTLKALGKEKVPSTLEIGLVPVLTGGQYPGLFLMSGPARMVRPVLNLSTNTTEMIGSFEQVYMDIAVVPEEAIKDATTHMELDEKAMLSAIAQLTPYSDFNQSPRNMYQCQMGKQTMGTPAHSLPYRMDHKLYKLQTPQVPMVRPYAHDHLKIDNYPHGTNAVICVISYTGYDMEDAMILNKASYERGFAHASVYKTELIDLQSISKDRGGANLQFGVLPGDNTAKTGLEGNGFPPIGAYLQEGDAFYSYVDLDAGVSKVSYYKSIEPAYLEQIKLLGDESGEGRLQRVFLKLRVNRNPIIGDKFASRHGQKGICSQKWPVENMPFTESGMVPDIIFNPHGYPSRMTIGMMIETMAGKSAALHGLCHDATPFTFSEDNSAVDYFGRLLKKAGYNYYGNERMYSGVTGREFEADIFFGVVYYQRLRHMVSDKFQVRTTGPIDIVTHQPVKGRKRAGGIRFGEMERDSLLAHGSSFLLQDRLLNCSDRSLSRLCKKCGSLLSPMLVRGPSTGTTESSSRWRCQVCSDGGQIEIITVPYVFRYLVAELAAMNIRVELSTC</sequence>
<accession>A0AA35RNY9</accession>
<comment type="catalytic activity">
    <reaction evidence="11">
        <text>RNA(n) + a ribonucleoside 5'-triphosphate = RNA(n+1) + diphosphate</text>
        <dbReference type="Rhea" id="RHEA:21248"/>
        <dbReference type="Rhea" id="RHEA-COMP:14527"/>
        <dbReference type="Rhea" id="RHEA-COMP:17342"/>
        <dbReference type="ChEBI" id="CHEBI:33019"/>
        <dbReference type="ChEBI" id="CHEBI:61557"/>
        <dbReference type="ChEBI" id="CHEBI:140395"/>
        <dbReference type="EC" id="2.7.7.6"/>
    </reaction>
    <physiologicalReaction direction="left-to-right" evidence="11">
        <dbReference type="Rhea" id="RHEA:21249"/>
    </physiologicalReaction>
</comment>
<keyword evidence="19" id="KW-1185">Reference proteome</keyword>
<keyword evidence="3 13" id="KW-0240">DNA-directed RNA polymerase</keyword>
<feature type="domain" description="RNA polymerase Rpb2" evidence="16">
    <location>
        <begin position="1"/>
        <end position="40"/>
    </location>
</feature>
<evidence type="ECO:0000256" key="2">
    <source>
        <dbReference type="ARBA" id="ARBA00006835"/>
    </source>
</evidence>
<name>A0AA35RNY9_GEOBA</name>
<keyword evidence="6" id="KW-0479">Metal-binding</keyword>
<dbReference type="GO" id="GO:0000428">
    <property type="term" value="C:DNA-directed RNA polymerase complex"/>
    <property type="evidence" value="ECO:0007669"/>
    <property type="project" value="UniProtKB-KW"/>
</dbReference>
<evidence type="ECO:0000313" key="18">
    <source>
        <dbReference type="EMBL" id="CAI8014208.1"/>
    </source>
</evidence>